<dbReference type="SMART" id="SM00530">
    <property type="entry name" value="HTH_XRE"/>
    <property type="match status" value="1"/>
</dbReference>
<keyword evidence="4" id="KW-1185">Reference proteome</keyword>
<dbReference type="GO" id="GO:0003700">
    <property type="term" value="F:DNA-binding transcription factor activity"/>
    <property type="evidence" value="ECO:0007669"/>
    <property type="project" value="TreeGrafter"/>
</dbReference>
<protein>
    <submittedName>
        <fullName evidence="3">XRE family transcriptional regulator</fullName>
    </submittedName>
</protein>
<dbReference type="Gene3D" id="1.10.260.40">
    <property type="entry name" value="lambda repressor-like DNA-binding domains"/>
    <property type="match status" value="1"/>
</dbReference>
<evidence type="ECO:0000259" key="2">
    <source>
        <dbReference type="PROSITE" id="PS50943"/>
    </source>
</evidence>
<feature type="domain" description="HTH cro/C1-type" evidence="2">
    <location>
        <begin position="8"/>
        <end position="62"/>
    </location>
</feature>
<dbReference type="Pfam" id="PF01381">
    <property type="entry name" value="HTH_3"/>
    <property type="match status" value="1"/>
</dbReference>
<dbReference type="CDD" id="cd00093">
    <property type="entry name" value="HTH_XRE"/>
    <property type="match status" value="1"/>
</dbReference>
<evidence type="ECO:0000313" key="4">
    <source>
        <dbReference type="Proteomes" id="UP000467132"/>
    </source>
</evidence>
<dbReference type="EMBL" id="QXXA01000013">
    <property type="protein sequence ID" value="NBI07619.1"/>
    <property type="molecule type" value="Genomic_DNA"/>
</dbReference>
<sequence>MFNVGKRIKELRKKMNIEGKELAKELDISPSYLSKLESNIRPTSVEKIEKICEISNISLSDFFNTNQESKIELDIAENIYLNPKLNELFTELQYMDEDKLELILKLIKNFK</sequence>
<comment type="caution">
    <text evidence="3">The sequence shown here is derived from an EMBL/GenBank/DDBJ whole genome shotgun (WGS) entry which is preliminary data.</text>
</comment>
<gene>
    <name evidence="3" type="ORF">D3Z33_12225</name>
</gene>
<keyword evidence="1" id="KW-0238">DNA-binding</keyword>
<evidence type="ECO:0000256" key="1">
    <source>
        <dbReference type="ARBA" id="ARBA00023125"/>
    </source>
</evidence>
<dbReference type="PANTHER" id="PTHR46797">
    <property type="entry name" value="HTH-TYPE TRANSCRIPTIONAL REGULATOR"/>
    <property type="match status" value="1"/>
</dbReference>
<dbReference type="InterPro" id="IPR001387">
    <property type="entry name" value="Cro/C1-type_HTH"/>
</dbReference>
<evidence type="ECO:0000313" key="3">
    <source>
        <dbReference type="EMBL" id="NBI07619.1"/>
    </source>
</evidence>
<dbReference type="PROSITE" id="PS50943">
    <property type="entry name" value="HTH_CROC1"/>
    <property type="match status" value="1"/>
</dbReference>
<dbReference type="InterPro" id="IPR010982">
    <property type="entry name" value="Lambda_DNA-bd_dom_sf"/>
</dbReference>
<dbReference type="Proteomes" id="UP000467132">
    <property type="component" value="Unassembled WGS sequence"/>
</dbReference>
<dbReference type="GO" id="GO:0005829">
    <property type="term" value="C:cytosol"/>
    <property type="evidence" value="ECO:0007669"/>
    <property type="project" value="TreeGrafter"/>
</dbReference>
<name>A0A845R0T8_9CLOT</name>
<dbReference type="OrthoDB" id="1726456at2"/>
<dbReference type="InterPro" id="IPR050807">
    <property type="entry name" value="TransReg_Diox_bact_type"/>
</dbReference>
<dbReference type="RefSeq" id="WP_160198089.1">
    <property type="nucleotide sequence ID" value="NZ_QXXA01000013.1"/>
</dbReference>
<dbReference type="GO" id="GO:0003677">
    <property type="term" value="F:DNA binding"/>
    <property type="evidence" value="ECO:0007669"/>
    <property type="project" value="UniProtKB-KW"/>
</dbReference>
<dbReference type="PANTHER" id="PTHR46797:SF2">
    <property type="entry name" value="TRANSCRIPTIONAL REGULATOR"/>
    <property type="match status" value="1"/>
</dbReference>
<organism evidence="3 4">
    <name type="scientific">Senegalia massiliensis</name>
    <dbReference type="NCBI Taxonomy" id="1720316"/>
    <lineage>
        <taxon>Bacteria</taxon>
        <taxon>Bacillati</taxon>
        <taxon>Bacillota</taxon>
        <taxon>Clostridia</taxon>
        <taxon>Eubacteriales</taxon>
        <taxon>Clostridiaceae</taxon>
        <taxon>Senegalia</taxon>
    </lineage>
</organism>
<proteinExistence type="predicted"/>
<dbReference type="SUPFAM" id="SSF47413">
    <property type="entry name" value="lambda repressor-like DNA-binding domains"/>
    <property type="match status" value="1"/>
</dbReference>
<reference evidence="3 4" key="1">
    <citation type="submission" date="2018-08" db="EMBL/GenBank/DDBJ databases">
        <title>Murine metabolic-syndrome-specific gut microbial biobank.</title>
        <authorList>
            <person name="Liu C."/>
        </authorList>
    </citation>
    <scope>NUCLEOTIDE SEQUENCE [LARGE SCALE GENOMIC DNA]</scope>
    <source>
        <strain evidence="3 4">583</strain>
    </source>
</reference>
<accession>A0A845R0T8</accession>
<dbReference type="AlphaFoldDB" id="A0A845R0T8"/>